<dbReference type="PANTHER" id="PTHR42146:SF1">
    <property type="entry name" value="OLIGORIBONUCLEASE NRNB"/>
    <property type="match status" value="1"/>
</dbReference>
<dbReference type="Gene3D" id="3.10.310.30">
    <property type="match status" value="1"/>
</dbReference>
<dbReference type="AlphaFoldDB" id="A0A0B5FUI8"/>
<evidence type="ECO:0008006" key="3">
    <source>
        <dbReference type="Google" id="ProtNLM"/>
    </source>
</evidence>
<sequence length="289" mass="32900">MLTVLYHNDADGFGAAYAVWKSIKGPQKRSQASFIPVQHGQDLPRIDGRTKDLVIVDFCFDLETLLEFNDRFRVLVVDHHRSSREILEAFVRAGGRAVFDERHSGAILVWQYFFKNDKVPEVLQYVEDRDLWKFQLPASREVNLYIESIPFDFNLWDSFDLYKARLAGESIRFFQSKQIKKDVENMREIFFEGHRAALVNCSANTSEVGNEILKSNWDIEISVMYCDRPGGFRDYSLRSRPGGVDVASICRRFGGGGHVCSAGFSVSGVKDPVFEENTSTKKGECAPCL</sequence>
<evidence type="ECO:0000313" key="1">
    <source>
        <dbReference type="EMBL" id="AJF08309.1"/>
    </source>
</evidence>
<proteinExistence type="predicted"/>
<accession>A0A0B5FUI8</accession>
<reference evidence="1 2" key="1">
    <citation type="journal article" date="2015" name="Genome Announc.">
        <title>Genomes of Geoalkalibacter ferrihydriticus Z-0531T and Geoalkalibacter subterraneus Red1T, Two Haloalkaliphilic Metal-Reducing Deltaproteobacteria.</title>
        <authorList>
            <person name="Badalamenti J.P."/>
            <person name="Krajmalnik-Brown R."/>
            <person name="Torres C.I."/>
            <person name="Bond D.R."/>
        </authorList>
    </citation>
    <scope>NUCLEOTIDE SEQUENCE [LARGE SCALE GENOMIC DNA]</scope>
    <source>
        <strain evidence="1 2">Red1</strain>
        <plasmid evidence="2">Plasmid pGSUB1</plasmid>
    </source>
</reference>
<dbReference type="SUPFAM" id="SSF64182">
    <property type="entry name" value="DHH phosphoesterases"/>
    <property type="match status" value="1"/>
</dbReference>
<dbReference type="KEGG" id="gsb:GSUB_17715"/>
<dbReference type="PANTHER" id="PTHR42146">
    <property type="entry name" value="3',5'-CYCLIC-NUCLEOTIDE PHOSPHODIESTERASE"/>
    <property type="match status" value="1"/>
</dbReference>
<dbReference type="OrthoDB" id="10630at2"/>
<keyword evidence="2" id="KW-1185">Reference proteome</keyword>
<protein>
    <recommendedName>
        <fullName evidence="3">DHHA1 domain-containing protein</fullName>
    </recommendedName>
</protein>
<organism evidence="1 2">
    <name type="scientific">Geoalkalibacter subterraneus</name>
    <dbReference type="NCBI Taxonomy" id="483547"/>
    <lineage>
        <taxon>Bacteria</taxon>
        <taxon>Pseudomonadati</taxon>
        <taxon>Thermodesulfobacteriota</taxon>
        <taxon>Desulfuromonadia</taxon>
        <taxon>Desulfuromonadales</taxon>
        <taxon>Geoalkalibacteraceae</taxon>
        <taxon>Geoalkalibacter</taxon>
    </lineage>
</organism>
<dbReference type="HOGENOM" id="CLU_054374_1_0_7"/>
<name>A0A0B5FUI8_9BACT</name>
<dbReference type="InterPro" id="IPR038763">
    <property type="entry name" value="DHH_sf"/>
</dbReference>
<gene>
    <name evidence="1" type="ORF">GSUB_17715</name>
</gene>
<dbReference type="EMBL" id="CP010312">
    <property type="protein sequence ID" value="AJF08309.1"/>
    <property type="molecule type" value="Genomic_DNA"/>
</dbReference>
<geneLocation type="plasmid" evidence="1 2">
    <name>pGSUB1</name>
</geneLocation>
<evidence type="ECO:0000313" key="2">
    <source>
        <dbReference type="Proteomes" id="UP000035036"/>
    </source>
</evidence>
<dbReference type="InterPro" id="IPR052968">
    <property type="entry name" value="Nucleotide_metab_enz"/>
</dbReference>
<dbReference type="Proteomes" id="UP000035036">
    <property type="component" value="Plasmid pGSUB1"/>
</dbReference>
<dbReference type="RefSeq" id="WP_040202981.1">
    <property type="nucleotide sequence ID" value="NZ_CP010312.1"/>
</dbReference>
<keyword evidence="1" id="KW-0614">Plasmid</keyword>